<protein>
    <recommendedName>
        <fullName evidence="16">Guanine nucleotide-binding protein alpha subunit</fullName>
        <shortName evidence="16">GP-alpha</shortName>
    </recommendedName>
</protein>
<dbReference type="GO" id="GO:0007188">
    <property type="term" value="P:adenylate cyclase-modulating G protein-coupled receptor signaling pathway"/>
    <property type="evidence" value="ECO:0007669"/>
    <property type="project" value="UniProtKB-UniRule"/>
</dbReference>
<dbReference type="SUPFAM" id="SSF53474">
    <property type="entry name" value="alpha/beta-Hydrolases"/>
    <property type="match status" value="1"/>
</dbReference>
<keyword evidence="6 15" id="KW-0479">Metal-binding</keyword>
<evidence type="ECO:0000256" key="10">
    <source>
        <dbReference type="ARBA" id="ARBA00023134"/>
    </source>
</evidence>
<evidence type="ECO:0000313" key="19">
    <source>
        <dbReference type="Proteomes" id="UP000583929"/>
    </source>
</evidence>
<dbReference type="GO" id="GO:0001664">
    <property type="term" value="F:G protein-coupled receptor binding"/>
    <property type="evidence" value="ECO:0007669"/>
    <property type="project" value="UniProtKB-UniRule"/>
</dbReference>
<proteinExistence type="inferred from homology"/>
<keyword evidence="5 16" id="KW-0519">Myristate</keyword>
<dbReference type="Proteomes" id="UP000583929">
    <property type="component" value="Unassembled WGS sequence"/>
</dbReference>
<dbReference type="Gene3D" id="3.40.50.1820">
    <property type="entry name" value="alpha/beta hydrolase"/>
    <property type="match status" value="1"/>
</dbReference>
<keyword evidence="9 15" id="KW-0460">Magnesium</keyword>
<dbReference type="SMART" id="SM00275">
    <property type="entry name" value="G_alpha"/>
    <property type="match status" value="1"/>
</dbReference>
<evidence type="ECO:0000313" key="18">
    <source>
        <dbReference type="EMBL" id="KAF4352585.1"/>
    </source>
</evidence>
<dbReference type="Pfam" id="PF00561">
    <property type="entry name" value="Abhydrolase_1"/>
    <property type="match status" value="1"/>
</dbReference>
<dbReference type="PROSITE" id="PS51882">
    <property type="entry name" value="G_ALPHA"/>
    <property type="match status" value="1"/>
</dbReference>
<feature type="binding site" evidence="15">
    <location>
        <position position="434"/>
    </location>
    <ligand>
        <name>Mg(2+)</name>
        <dbReference type="ChEBI" id="CHEBI:18420"/>
    </ligand>
</feature>
<dbReference type="GO" id="GO:0005834">
    <property type="term" value="C:heterotrimeric G-protein complex"/>
    <property type="evidence" value="ECO:0007669"/>
    <property type="project" value="UniProtKB-UniRule"/>
</dbReference>
<keyword evidence="16" id="KW-0472">Membrane</keyword>
<dbReference type="AlphaFoldDB" id="A0A7J6E2E6"/>
<comment type="cofactor">
    <cofactor evidence="1">
        <name>Mg(2+)</name>
        <dbReference type="ChEBI" id="CHEBI:18420"/>
    </cofactor>
</comment>
<keyword evidence="10 14" id="KW-0342">GTP-binding</keyword>
<comment type="domain">
    <text evidence="16">The helical domain is required for self-activation.</text>
</comment>
<evidence type="ECO:0000256" key="6">
    <source>
        <dbReference type="ARBA" id="ARBA00022723"/>
    </source>
</evidence>
<comment type="similarity">
    <text evidence="3 16">Belongs to the G-alpha family.</text>
</comment>
<name>A0A7J6E2E6_CANSA</name>
<comment type="caution">
    <text evidence="18">The sequence shown here is derived from an EMBL/GenBank/DDBJ whole genome shotgun (WGS) entry which is preliminary data.</text>
</comment>
<dbReference type="GO" id="GO:0005737">
    <property type="term" value="C:cytoplasm"/>
    <property type="evidence" value="ECO:0007669"/>
    <property type="project" value="TreeGrafter"/>
</dbReference>
<dbReference type="SUPFAM" id="SSF47895">
    <property type="entry name" value="Transducin (alpha subunit), insertion domain"/>
    <property type="match status" value="1"/>
</dbReference>
<dbReference type="InterPro" id="IPR001019">
    <property type="entry name" value="Gprotein_alpha_su"/>
</dbReference>
<comment type="subcellular location">
    <subcellularLocation>
        <location evidence="16">Cell membrane</location>
    </subcellularLocation>
</comment>
<reference evidence="18 19" key="1">
    <citation type="journal article" date="2020" name="bioRxiv">
        <title>Sequence and annotation of 42 cannabis genomes reveals extensive copy number variation in cannabinoid synthesis and pathogen resistance genes.</title>
        <authorList>
            <person name="Mckernan K.J."/>
            <person name="Helbert Y."/>
            <person name="Kane L.T."/>
            <person name="Ebling H."/>
            <person name="Zhang L."/>
            <person name="Liu B."/>
            <person name="Eaton Z."/>
            <person name="Mclaughlin S."/>
            <person name="Kingan S."/>
            <person name="Baybayan P."/>
            <person name="Concepcion G."/>
            <person name="Jordan M."/>
            <person name="Riva A."/>
            <person name="Barbazuk W."/>
            <person name="Harkins T."/>
        </authorList>
    </citation>
    <scope>NUCLEOTIDE SEQUENCE [LARGE SCALE GENOMIC DNA]</scope>
    <source>
        <strain evidence="19">cv. Jamaican Lion 4</strain>
        <tissue evidence="18">Leaf</tissue>
    </source>
</reference>
<accession>A0A7J6E2E6</accession>
<evidence type="ECO:0000256" key="5">
    <source>
        <dbReference type="ARBA" id="ARBA00022707"/>
    </source>
</evidence>
<evidence type="ECO:0000256" key="7">
    <source>
        <dbReference type="ARBA" id="ARBA00022741"/>
    </source>
</evidence>
<dbReference type="InterPro" id="IPR000073">
    <property type="entry name" value="AB_hydrolase_1"/>
</dbReference>
<dbReference type="Gene3D" id="3.40.50.300">
    <property type="entry name" value="P-loop containing nucleotide triphosphate hydrolases"/>
    <property type="match status" value="1"/>
</dbReference>
<evidence type="ECO:0000256" key="12">
    <source>
        <dbReference type="ARBA" id="ARBA00023224"/>
    </source>
</evidence>
<evidence type="ECO:0000256" key="3">
    <source>
        <dbReference type="ARBA" id="ARBA00005804"/>
    </source>
</evidence>
<dbReference type="GO" id="GO:0046872">
    <property type="term" value="F:metal ion binding"/>
    <property type="evidence" value="ECO:0007669"/>
    <property type="project" value="UniProtKB-UniRule"/>
</dbReference>
<evidence type="ECO:0000256" key="8">
    <source>
        <dbReference type="ARBA" id="ARBA00022801"/>
    </source>
</evidence>
<dbReference type="PRINTS" id="PR01242">
    <property type="entry name" value="GPROTEINAPLT"/>
</dbReference>
<dbReference type="GO" id="GO:0003924">
    <property type="term" value="F:GTPase activity"/>
    <property type="evidence" value="ECO:0007669"/>
    <property type="project" value="InterPro"/>
</dbReference>
<evidence type="ECO:0000256" key="2">
    <source>
        <dbReference type="ARBA" id="ARBA00003069"/>
    </source>
</evidence>
<evidence type="ECO:0000256" key="9">
    <source>
        <dbReference type="ARBA" id="ARBA00022842"/>
    </source>
</evidence>
<feature type="binding site" evidence="14">
    <location>
        <position position="576"/>
    </location>
    <ligand>
        <name>GTP</name>
        <dbReference type="ChEBI" id="CHEBI:37565"/>
    </ligand>
</feature>
<dbReference type="InterPro" id="IPR029058">
    <property type="entry name" value="AB_hydrolase_fold"/>
</dbReference>
<dbReference type="GO" id="GO:0005525">
    <property type="term" value="F:GTP binding"/>
    <property type="evidence" value="ECO:0007669"/>
    <property type="project" value="UniProtKB-UniRule"/>
</dbReference>
<keyword evidence="19" id="KW-1185">Reference proteome</keyword>
<keyword evidence="8" id="KW-0378">Hydrolase</keyword>
<evidence type="ECO:0000256" key="16">
    <source>
        <dbReference type="RuleBase" id="RU368109"/>
    </source>
</evidence>
<gene>
    <name evidence="18" type="ORF">G4B88_007362</name>
</gene>
<dbReference type="PRINTS" id="PR00318">
    <property type="entry name" value="GPROTEINA"/>
</dbReference>
<dbReference type="PANTHER" id="PTHR10218:SF302">
    <property type="entry name" value="GUANINE NUCLEOTIDE-BINDING PROTEIN ALPHA-5 SUBUNIT"/>
    <property type="match status" value="1"/>
</dbReference>
<keyword evidence="16" id="KW-1003">Cell membrane</keyword>
<dbReference type="PANTHER" id="PTHR10218">
    <property type="entry name" value="GTP-BINDING PROTEIN ALPHA SUBUNIT"/>
    <property type="match status" value="1"/>
</dbReference>
<dbReference type="PRINTS" id="PR00111">
    <property type="entry name" value="ABHYDROLASE"/>
</dbReference>
<dbReference type="InterPro" id="IPR002976">
    <property type="entry name" value="Plant_Gprotein_alpha"/>
</dbReference>
<evidence type="ECO:0000259" key="17">
    <source>
        <dbReference type="Pfam" id="PF00561"/>
    </source>
</evidence>
<evidence type="ECO:0000256" key="11">
    <source>
        <dbReference type="ARBA" id="ARBA00023139"/>
    </source>
</evidence>
<sequence>MLPSFLSPTHLYGQYLRRRFITAGLTSQTVNLNGEDETKIQLWAPDPAQPKTVKKPALVLIHGFGPVSTWQWQNQVQYLAPKFDLYIPDLIFFGESTTRSSDRSEQFQAAAVAGVMEKMGVERYSILGTSYGGIVAYNVAKRWGERVVRVVIASSGLNMKREDGVELLKRGKVEKTEELMLPATAKQMRNLLSLAKLYSDKRMEKMELLKGLTIGKDDQPQISPLEMEVLLIWGDHDQIFPVEMAIELKELLGKKVKLEIIKKTSHVPQSENPALFNNRWVENMGLLCSRNRHLNQADTEENAQIKLLFQTGFDEAELNGYTSVIHANLLHDGSKELAQSEKDSSKYVLSSENKEIGEKLSEIGGKLEYPRLTKDLAQEIETLWKDPAIQETYNRGNELQVPDCAHYFMENLERLSDSNYLPTKEDVLYARVRTTGVVEIQFSPVGENKKSGEVYRLFDVGGQRNERRKWIHLFEGVTAVIFCAAISEYDQTLFEDENKNRMMETKELFEWVLKQPCFEKTSFMLFLNKFDIFEKKVLNVPLNTCEFVKKKFEELYFQSTAPDRVDRVFKIYRTTALDQKLVKKTFKLVDETLRRRNLFEAGLDLS</sequence>
<dbReference type="InterPro" id="IPR027417">
    <property type="entry name" value="P-loop_NTPase"/>
</dbReference>
<keyword evidence="7 14" id="KW-0547">Nucleotide-binding</keyword>
<feature type="binding site" evidence="14">
    <location>
        <begin position="528"/>
        <end position="531"/>
    </location>
    <ligand>
        <name>GTP</name>
        <dbReference type="ChEBI" id="CHEBI:37565"/>
    </ligand>
</feature>
<evidence type="ECO:0000256" key="13">
    <source>
        <dbReference type="ARBA" id="ARBA00023288"/>
    </source>
</evidence>
<dbReference type="SUPFAM" id="SSF52540">
    <property type="entry name" value="P-loop containing nucleoside triphosphate hydrolases"/>
    <property type="match status" value="1"/>
</dbReference>
<keyword evidence="13 16" id="KW-0449">Lipoprotein</keyword>
<feature type="binding site" evidence="14">
    <location>
        <begin position="459"/>
        <end position="463"/>
    </location>
    <ligand>
        <name>GTP</name>
        <dbReference type="ChEBI" id="CHEBI:37565"/>
    </ligand>
</feature>
<comment type="function">
    <text evidence="2 16">Guanine nucleotide-binding proteins (G proteins) are involved as modulators or transducers in various transmembrane signaling systems.</text>
</comment>
<evidence type="ECO:0000256" key="15">
    <source>
        <dbReference type="PIRSR" id="PIRSR601019-2"/>
    </source>
</evidence>
<dbReference type="Pfam" id="PF00503">
    <property type="entry name" value="G-alpha"/>
    <property type="match status" value="1"/>
</dbReference>
<organism evidence="18 19">
    <name type="scientific">Cannabis sativa</name>
    <name type="common">Hemp</name>
    <name type="synonym">Marijuana</name>
    <dbReference type="NCBI Taxonomy" id="3483"/>
    <lineage>
        <taxon>Eukaryota</taxon>
        <taxon>Viridiplantae</taxon>
        <taxon>Streptophyta</taxon>
        <taxon>Embryophyta</taxon>
        <taxon>Tracheophyta</taxon>
        <taxon>Spermatophyta</taxon>
        <taxon>Magnoliopsida</taxon>
        <taxon>eudicotyledons</taxon>
        <taxon>Gunneridae</taxon>
        <taxon>Pentapetalae</taxon>
        <taxon>rosids</taxon>
        <taxon>fabids</taxon>
        <taxon>Rosales</taxon>
        <taxon>Cannabaceae</taxon>
        <taxon>Cannabis</taxon>
    </lineage>
</organism>
<feature type="domain" description="AB hydrolase-1" evidence="17">
    <location>
        <begin position="56"/>
        <end position="155"/>
    </location>
</feature>
<feature type="non-terminal residue" evidence="18">
    <location>
        <position position="1"/>
    </location>
</feature>
<dbReference type="FunFam" id="3.40.50.300:FF:003800">
    <property type="entry name" value="Guanine nucleotide-binding protein G(k) subunit alpha"/>
    <property type="match status" value="1"/>
</dbReference>
<keyword evidence="11 16" id="KW-0564">Palmitate</keyword>
<dbReference type="InterPro" id="IPR011025">
    <property type="entry name" value="GproteinA_insert"/>
</dbReference>
<keyword evidence="12 16" id="KW-0807">Transducer</keyword>
<comment type="subunit">
    <text evidence="4 16">G proteins are composed of 3 units; alpha, beta and gamma. The alpha chain contains the guanine nucleotide binding site.</text>
</comment>
<evidence type="ECO:0000256" key="14">
    <source>
        <dbReference type="PIRSR" id="PIRSR601019-1"/>
    </source>
</evidence>
<dbReference type="CDD" id="cd00066">
    <property type="entry name" value="G-alpha"/>
    <property type="match status" value="1"/>
</dbReference>
<dbReference type="Gene3D" id="1.10.400.10">
    <property type="entry name" value="GI Alpha 1, domain 2-like"/>
    <property type="match status" value="1"/>
</dbReference>
<feature type="binding site" evidence="14">
    <location>
        <begin position="428"/>
        <end position="434"/>
    </location>
    <ligand>
        <name>GTP</name>
        <dbReference type="ChEBI" id="CHEBI:37565"/>
    </ligand>
</feature>
<evidence type="ECO:0000256" key="4">
    <source>
        <dbReference type="ARBA" id="ARBA00011356"/>
    </source>
</evidence>
<dbReference type="EMBL" id="JAATIQ010000525">
    <property type="protein sequence ID" value="KAF4352585.1"/>
    <property type="molecule type" value="Genomic_DNA"/>
</dbReference>
<evidence type="ECO:0000256" key="1">
    <source>
        <dbReference type="ARBA" id="ARBA00001946"/>
    </source>
</evidence>
<dbReference type="GO" id="GO:0031683">
    <property type="term" value="F:G-protein beta/gamma-subunit complex binding"/>
    <property type="evidence" value="ECO:0007669"/>
    <property type="project" value="UniProtKB-UniRule"/>
</dbReference>